<evidence type="ECO:0000313" key="4">
    <source>
        <dbReference type="Proteomes" id="UP000070133"/>
    </source>
</evidence>
<dbReference type="InterPro" id="IPR012337">
    <property type="entry name" value="RNaseH-like_sf"/>
</dbReference>
<dbReference type="Pfam" id="PF01156">
    <property type="entry name" value="IU_nuc_hydro"/>
    <property type="match status" value="1"/>
</dbReference>
<dbReference type="PANTHER" id="PTHR43264">
    <property type="match status" value="1"/>
</dbReference>
<proteinExistence type="inferred from homology"/>
<dbReference type="SUPFAM" id="SSF53098">
    <property type="entry name" value="Ribonuclease H-like"/>
    <property type="match status" value="1"/>
</dbReference>
<dbReference type="InterPro" id="IPR001910">
    <property type="entry name" value="Inosine/uridine_hydrolase_dom"/>
</dbReference>
<dbReference type="SUPFAM" id="SSF53590">
    <property type="entry name" value="Nucleoside hydrolase"/>
    <property type="match status" value="1"/>
</dbReference>
<dbReference type="STRING" id="321146.A0A139HEV1"/>
<name>A0A139HEV1_9PEZI</name>
<gene>
    <name evidence="3" type="ORF">AC578_8179</name>
</gene>
<comment type="similarity">
    <text evidence="1">Belongs to the IUNH family.</text>
</comment>
<accession>A0A139HEV1</accession>
<feature type="domain" description="Inosine/uridine-preferring nucleoside hydrolase" evidence="2">
    <location>
        <begin position="408"/>
        <end position="501"/>
    </location>
</feature>
<reference evidence="3 4" key="1">
    <citation type="submission" date="2015-07" db="EMBL/GenBank/DDBJ databases">
        <title>Comparative genomics of the Sigatoka disease complex on banana suggests a link between parallel evolutionary changes in Pseudocercospora fijiensis and Pseudocercospora eumusae and increased virulence on the banana host.</title>
        <authorList>
            <person name="Chang T.-C."/>
            <person name="Salvucci A."/>
            <person name="Crous P.W."/>
            <person name="Stergiopoulos I."/>
        </authorList>
    </citation>
    <scope>NUCLEOTIDE SEQUENCE [LARGE SCALE GENOMIC DNA]</scope>
    <source>
        <strain evidence="3 4">CBS 114824</strain>
    </source>
</reference>
<dbReference type="AlphaFoldDB" id="A0A139HEV1"/>
<dbReference type="Proteomes" id="UP000070133">
    <property type="component" value="Unassembled WGS sequence"/>
</dbReference>
<comment type="caution">
    <text evidence="3">The sequence shown here is derived from an EMBL/GenBank/DDBJ whole genome shotgun (WGS) entry which is preliminary data.</text>
</comment>
<sequence length="618" mass="68385">MPRGRDECWLEVNRNLDEDSGKRHPRVTCKHCMTEWTSNEKARVIEHLQRCTELPEQLWRTYQPHRLDPTLPSAAELQQQQRARTRGIGSMSASEQDIATSACAQWIHSSGLNPNITEHPAFRAFIRSLRPAFKVPTRHQLTHALVDAPLMFIAYLADPQERHRRPAILDSNEETQSRSLQAFLLKYCNNHPLKASSLLAMLSLLRVKQGPFANNMIWMASEQMTPIQWWQNFWTEEQPDLAELCMIALAIAPPGDTIERNWSPHSFVHILKRNNLSPDVVNRLVTTFWNLRIQHGWVDDSVNGTTADAPHEPDAEFTPDHMEGFMPSANVTTTAIDQNTNHGGKAIIIDTDIMGDVDDVGALAVANVLHNCGMADLKAVMINTNSSYGSLATSSINTYFGNGDIPIAASPNSITIISIGFLNNLATLLQSPNGASLISSKVAELVIMGGAYPGPAWEFNFGSQDPAATAYILNNWPKSTTITYSGFELGANIFSASRLKEHAAAAADDDDSPILAAYEWYVGRCSTTRESWDPVTTLYGILGLDGFSALGLQAPFAFATENGYNSIVEANGTNAWVNDTSVKNQRQLKLADGVSNSSVAWMLDQFYLHDPIDKTCFN</sequence>
<dbReference type="InterPro" id="IPR036452">
    <property type="entry name" value="Ribo_hydro-like"/>
</dbReference>
<evidence type="ECO:0000313" key="3">
    <source>
        <dbReference type="EMBL" id="KXT00946.1"/>
    </source>
</evidence>
<organism evidence="3 4">
    <name type="scientific">Pseudocercospora eumusae</name>
    <dbReference type="NCBI Taxonomy" id="321146"/>
    <lineage>
        <taxon>Eukaryota</taxon>
        <taxon>Fungi</taxon>
        <taxon>Dikarya</taxon>
        <taxon>Ascomycota</taxon>
        <taxon>Pezizomycotina</taxon>
        <taxon>Dothideomycetes</taxon>
        <taxon>Dothideomycetidae</taxon>
        <taxon>Mycosphaerellales</taxon>
        <taxon>Mycosphaerellaceae</taxon>
        <taxon>Pseudocercospora</taxon>
    </lineage>
</organism>
<dbReference type="EMBL" id="LFZN01000064">
    <property type="protein sequence ID" value="KXT00946.1"/>
    <property type="molecule type" value="Genomic_DNA"/>
</dbReference>
<keyword evidence="4" id="KW-1185">Reference proteome</keyword>
<evidence type="ECO:0000256" key="1">
    <source>
        <dbReference type="ARBA" id="ARBA00009176"/>
    </source>
</evidence>
<dbReference type="OrthoDB" id="2017576at2759"/>
<evidence type="ECO:0000259" key="2">
    <source>
        <dbReference type="Pfam" id="PF01156"/>
    </source>
</evidence>
<dbReference type="GO" id="GO:0016799">
    <property type="term" value="F:hydrolase activity, hydrolyzing N-glycosyl compounds"/>
    <property type="evidence" value="ECO:0007669"/>
    <property type="project" value="InterPro"/>
</dbReference>
<dbReference type="Gene3D" id="3.90.245.10">
    <property type="entry name" value="Ribonucleoside hydrolase-like"/>
    <property type="match status" value="2"/>
</dbReference>
<protein>
    <recommendedName>
        <fullName evidence="2">Inosine/uridine-preferring nucleoside hydrolase domain-containing protein</fullName>
    </recommendedName>
</protein>
<dbReference type="PANTHER" id="PTHR43264:SF1">
    <property type="entry name" value="INOSINE_URIDINE-PREFERRING NUCLEOSIDE HYDROLASE DOMAIN-CONTAINING PROTEIN"/>
    <property type="match status" value="1"/>
</dbReference>